<sequence>MGDKVPPFNVQRATVCCGTTRSDTLSMFVGEKDLNRVTEILKKHPFKGPQIIFSDTKSNKEDFEKNLKVNNEIKKRCGAMKVIGANGDIIEALKTVAEQNKALNIIHISTTSHTKDTGTIYVTQQTRATKATTIAKFDFLLSSAVSDQTQQNPMNTTRPSIPTAIVATNSYAAIVAGAKSNQSDNESQSNHEGDAVSHMTNSDAASSTNTAKTEREQELEDTIDDLVREKNILRDVNKALQTESKEIKSTLSQTLQTHAKEQKELQEQLQANMEQTMQQKLDEMQQLMQQQMVMMIAASKSTTESLAHKKSRRDATPGANQQHIQQTTHDVDMDPNEGQETNSNDEATTTEDMTGVANLDDKFAAVEEHDKSNISAPSTGGDGGSS</sequence>
<feature type="compositionally biased region" description="Basic and acidic residues" evidence="1">
    <location>
        <begin position="359"/>
        <end position="372"/>
    </location>
</feature>
<dbReference type="Proteomes" id="UP001153069">
    <property type="component" value="Unassembled WGS sequence"/>
</dbReference>
<feature type="region of interest" description="Disordered" evidence="1">
    <location>
        <begin position="179"/>
        <end position="218"/>
    </location>
</feature>
<name>A0A9N8ELA8_9STRA</name>
<proteinExistence type="predicted"/>
<organism evidence="2 3">
    <name type="scientific">Seminavis robusta</name>
    <dbReference type="NCBI Taxonomy" id="568900"/>
    <lineage>
        <taxon>Eukaryota</taxon>
        <taxon>Sar</taxon>
        <taxon>Stramenopiles</taxon>
        <taxon>Ochrophyta</taxon>
        <taxon>Bacillariophyta</taxon>
        <taxon>Bacillariophyceae</taxon>
        <taxon>Bacillariophycidae</taxon>
        <taxon>Naviculales</taxon>
        <taxon>Naviculaceae</taxon>
        <taxon>Seminavis</taxon>
    </lineage>
</organism>
<protein>
    <submittedName>
        <fullName evidence="2">Uncharacterized protein</fullName>
    </submittedName>
</protein>
<feature type="region of interest" description="Disordered" evidence="1">
    <location>
        <begin position="301"/>
        <end position="386"/>
    </location>
</feature>
<feature type="compositionally biased region" description="Polar residues" evidence="1">
    <location>
        <begin position="318"/>
        <end position="328"/>
    </location>
</feature>
<evidence type="ECO:0000313" key="3">
    <source>
        <dbReference type="Proteomes" id="UP001153069"/>
    </source>
</evidence>
<feature type="compositionally biased region" description="Polar residues" evidence="1">
    <location>
        <begin position="198"/>
        <end position="211"/>
    </location>
</feature>
<gene>
    <name evidence="2" type="ORF">SEMRO_1340_G264380.1</name>
</gene>
<reference evidence="2" key="1">
    <citation type="submission" date="2020-06" db="EMBL/GenBank/DDBJ databases">
        <authorList>
            <consortium name="Plant Systems Biology data submission"/>
        </authorList>
    </citation>
    <scope>NUCLEOTIDE SEQUENCE</scope>
    <source>
        <strain evidence="2">D6</strain>
    </source>
</reference>
<keyword evidence="3" id="KW-1185">Reference proteome</keyword>
<evidence type="ECO:0000256" key="1">
    <source>
        <dbReference type="SAM" id="MobiDB-lite"/>
    </source>
</evidence>
<dbReference type="EMBL" id="CAICTM010001338">
    <property type="protein sequence ID" value="CAB9522783.1"/>
    <property type="molecule type" value="Genomic_DNA"/>
</dbReference>
<feature type="compositionally biased region" description="Polar residues" evidence="1">
    <location>
        <begin position="179"/>
        <end position="188"/>
    </location>
</feature>
<feature type="compositionally biased region" description="Polar residues" evidence="1">
    <location>
        <begin position="338"/>
        <end position="352"/>
    </location>
</feature>
<accession>A0A9N8ELA8</accession>
<comment type="caution">
    <text evidence="2">The sequence shown here is derived from an EMBL/GenBank/DDBJ whole genome shotgun (WGS) entry which is preliminary data.</text>
</comment>
<dbReference type="AlphaFoldDB" id="A0A9N8ELA8"/>
<evidence type="ECO:0000313" key="2">
    <source>
        <dbReference type="EMBL" id="CAB9522783.1"/>
    </source>
</evidence>